<comment type="caution">
    <text evidence="5">The sequence shown here is derived from an EMBL/GenBank/DDBJ whole genome shotgun (WGS) entry which is preliminary data.</text>
</comment>
<dbReference type="CDD" id="cd06464">
    <property type="entry name" value="ACD_sHsps-like"/>
    <property type="match status" value="1"/>
</dbReference>
<evidence type="ECO:0000313" key="5">
    <source>
        <dbReference type="EMBL" id="MBO1317932.1"/>
    </source>
</evidence>
<feature type="compositionally biased region" description="Low complexity" evidence="3">
    <location>
        <begin position="14"/>
        <end position="25"/>
    </location>
</feature>
<sequence>MTTATLEKESQSLAKPTTTQPAKAAADQRTPAVVPRHRFDRKDEQLVFTAIMPGISAEALEIEVENERLTLKAQTPELGFEGYRKVYGEFGRNRYEASFKIPQQYDPSSIEAKLDAGILTLTMVPRETAKPVRIAVKGN</sequence>
<reference evidence="5" key="1">
    <citation type="submission" date="2021-03" db="EMBL/GenBank/DDBJ databases">
        <authorList>
            <person name="Wang G."/>
        </authorList>
    </citation>
    <scope>NUCLEOTIDE SEQUENCE</scope>
    <source>
        <strain evidence="5">KCTC 12899</strain>
    </source>
</reference>
<dbReference type="InterPro" id="IPR002068">
    <property type="entry name" value="A-crystallin/Hsp20_dom"/>
</dbReference>
<dbReference type="Proteomes" id="UP000664417">
    <property type="component" value="Unassembled WGS sequence"/>
</dbReference>
<dbReference type="Pfam" id="PF00011">
    <property type="entry name" value="HSP20"/>
    <property type="match status" value="1"/>
</dbReference>
<dbReference type="SUPFAM" id="SSF49764">
    <property type="entry name" value="HSP20-like chaperones"/>
    <property type="match status" value="1"/>
</dbReference>
<feature type="compositionally biased region" description="Basic and acidic residues" evidence="3">
    <location>
        <begin position="1"/>
        <end position="10"/>
    </location>
</feature>
<gene>
    <name evidence="5" type="ORF">J3U88_05620</name>
</gene>
<evidence type="ECO:0000256" key="2">
    <source>
        <dbReference type="RuleBase" id="RU003616"/>
    </source>
</evidence>
<evidence type="ECO:0000256" key="3">
    <source>
        <dbReference type="SAM" id="MobiDB-lite"/>
    </source>
</evidence>
<comment type="similarity">
    <text evidence="1 2">Belongs to the small heat shock protein (HSP20) family.</text>
</comment>
<dbReference type="RefSeq" id="WP_207857447.1">
    <property type="nucleotide sequence ID" value="NZ_JAFREP010000004.1"/>
</dbReference>
<proteinExistence type="inferred from homology"/>
<evidence type="ECO:0000313" key="6">
    <source>
        <dbReference type="Proteomes" id="UP000664417"/>
    </source>
</evidence>
<feature type="region of interest" description="Disordered" evidence="3">
    <location>
        <begin position="1"/>
        <end position="38"/>
    </location>
</feature>
<protein>
    <submittedName>
        <fullName evidence="5">Hsp20/alpha crystallin family protein</fullName>
    </submittedName>
</protein>
<dbReference type="EMBL" id="JAFREP010000004">
    <property type="protein sequence ID" value="MBO1317932.1"/>
    <property type="molecule type" value="Genomic_DNA"/>
</dbReference>
<accession>A0A8J7Q040</accession>
<dbReference type="Gene3D" id="2.60.40.790">
    <property type="match status" value="1"/>
</dbReference>
<dbReference type="AlphaFoldDB" id="A0A8J7Q040"/>
<dbReference type="InterPro" id="IPR008978">
    <property type="entry name" value="HSP20-like_chaperone"/>
</dbReference>
<name>A0A8J7Q040_9BACT</name>
<evidence type="ECO:0000259" key="4">
    <source>
        <dbReference type="PROSITE" id="PS01031"/>
    </source>
</evidence>
<organism evidence="5 6">
    <name type="scientific">Acanthopleuribacter pedis</name>
    <dbReference type="NCBI Taxonomy" id="442870"/>
    <lineage>
        <taxon>Bacteria</taxon>
        <taxon>Pseudomonadati</taxon>
        <taxon>Acidobacteriota</taxon>
        <taxon>Holophagae</taxon>
        <taxon>Acanthopleuribacterales</taxon>
        <taxon>Acanthopleuribacteraceae</taxon>
        <taxon>Acanthopleuribacter</taxon>
    </lineage>
</organism>
<keyword evidence="6" id="KW-1185">Reference proteome</keyword>
<feature type="domain" description="SHSP" evidence="4">
    <location>
        <begin position="28"/>
        <end position="139"/>
    </location>
</feature>
<evidence type="ECO:0000256" key="1">
    <source>
        <dbReference type="PROSITE-ProRule" id="PRU00285"/>
    </source>
</evidence>
<dbReference type="PROSITE" id="PS01031">
    <property type="entry name" value="SHSP"/>
    <property type="match status" value="1"/>
</dbReference>